<dbReference type="SUPFAM" id="SSF143744">
    <property type="entry name" value="GlcG-like"/>
    <property type="match status" value="1"/>
</dbReference>
<dbReference type="InterPro" id="IPR038084">
    <property type="entry name" value="PduO/GlcC-like_sf"/>
</dbReference>
<name>A0A317PW58_9ENTR</name>
<gene>
    <name evidence="1" type="ORF">DES37_113105</name>
</gene>
<dbReference type="Pfam" id="PF03928">
    <property type="entry name" value="HbpS-like"/>
    <property type="match status" value="1"/>
</dbReference>
<dbReference type="EMBL" id="QGTS01000013">
    <property type="protein sequence ID" value="PWW05402.1"/>
    <property type="molecule type" value="Genomic_DNA"/>
</dbReference>
<proteinExistence type="predicted"/>
<comment type="caution">
    <text evidence="1">The sequence shown here is derived from an EMBL/GenBank/DDBJ whole genome shotgun (WGS) entry which is preliminary data.</text>
</comment>
<dbReference type="AlphaFoldDB" id="A0A317PW58"/>
<keyword evidence="2" id="KW-1185">Reference proteome</keyword>
<organism evidence="1 2">
    <name type="scientific">Mangrovibacter plantisponsor</name>
    <dbReference type="NCBI Taxonomy" id="451513"/>
    <lineage>
        <taxon>Bacteria</taxon>
        <taxon>Pseudomonadati</taxon>
        <taxon>Pseudomonadota</taxon>
        <taxon>Gammaproteobacteria</taxon>
        <taxon>Enterobacterales</taxon>
        <taxon>Enterobacteriaceae</taxon>
        <taxon>Mangrovibacter</taxon>
    </lineage>
</organism>
<accession>A0A317PW58</accession>
<dbReference type="InterPro" id="IPR052517">
    <property type="entry name" value="GlcG_carb_metab_protein"/>
</dbReference>
<evidence type="ECO:0000313" key="2">
    <source>
        <dbReference type="Proteomes" id="UP000246744"/>
    </source>
</evidence>
<dbReference type="Gene3D" id="3.30.450.150">
    <property type="entry name" value="Haem-degrading domain"/>
    <property type="match status" value="1"/>
</dbReference>
<dbReference type="Proteomes" id="UP000246744">
    <property type="component" value="Unassembled WGS sequence"/>
</dbReference>
<protein>
    <submittedName>
        <fullName evidence="1">Glc operon protein GlcG</fullName>
    </submittedName>
</protein>
<evidence type="ECO:0000313" key="1">
    <source>
        <dbReference type="EMBL" id="PWW05402.1"/>
    </source>
</evidence>
<dbReference type="PANTHER" id="PTHR34309">
    <property type="entry name" value="SLR1406 PROTEIN"/>
    <property type="match status" value="1"/>
</dbReference>
<dbReference type="RefSeq" id="WP_051691521.1">
    <property type="nucleotide sequence ID" value="NZ_QGTS01000013.1"/>
</dbReference>
<dbReference type="OrthoDB" id="9778896at2"/>
<dbReference type="PANTHER" id="PTHR34309:SF1">
    <property type="entry name" value="PROTEIN GLCG"/>
    <property type="match status" value="1"/>
</dbReference>
<dbReference type="InterPro" id="IPR005624">
    <property type="entry name" value="PduO/GlcC-like"/>
</dbReference>
<reference evidence="1 2" key="1">
    <citation type="submission" date="2018-05" db="EMBL/GenBank/DDBJ databases">
        <title>Genomic Encyclopedia of Type Strains, Phase IV (KMG-IV): sequencing the most valuable type-strain genomes for metagenomic binning, comparative biology and taxonomic classification.</title>
        <authorList>
            <person name="Goeker M."/>
        </authorList>
    </citation>
    <scope>NUCLEOTIDE SEQUENCE [LARGE SCALE GENOMIC DNA]</scope>
    <source>
        <strain evidence="1 2">DSM 19579</strain>
    </source>
</reference>
<sequence length="146" mass="14788">MSEPTESALFHRTPSLTLAGARKAIVAAQQSARTHGWKISVAVVDPAGQLLAFEKQDGASGVTIQVACEKAKTAALLGEPSKAFEDFINNGHPSFLSTPGVTPLEGGIPVIVGGVVIGAVGVSGAHGENDSYVANAAAQAVEEAVK</sequence>